<protein>
    <submittedName>
        <fullName evidence="5">ABC transporter substrate-binding protein</fullName>
    </submittedName>
</protein>
<dbReference type="RefSeq" id="WP_378047952.1">
    <property type="nucleotide sequence ID" value="NZ_JBHMDN010000016.1"/>
</dbReference>
<dbReference type="InterPro" id="IPR006059">
    <property type="entry name" value="SBP"/>
</dbReference>
<dbReference type="EMBL" id="JBHTAI010000002">
    <property type="protein sequence ID" value="MFC7147856.1"/>
    <property type="molecule type" value="Genomic_DNA"/>
</dbReference>
<keyword evidence="2" id="KW-0813">Transport</keyword>
<gene>
    <name evidence="5" type="ORF">ACFQMJ_04845</name>
</gene>
<dbReference type="Gene3D" id="3.40.190.10">
    <property type="entry name" value="Periplasmic binding protein-like II"/>
    <property type="match status" value="2"/>
</dbReference>
<evidence type="ECO:0000313" key="5">
    <source>
        <dbReference type="EMBL" id="MFC7147856.1"/>
    </source>
</evidence>
<reference evidence="6" key="1">
    <citation type="journal article" date="2019" name="Int. J. Syst. Evol. Microbiol.">
        <title>The Global Catalogue of Microorganisms (GCM) 10K type strain sequencing project: providing services to taxonomists for standard genome sequencing and annotation.</title>
        <authorList>
            <consortium name="The Broad Institute Genomics Platform"/>
            <consortium name="The Broad Institute Genome Sequencing Center for Infectious Disease"/>
            <person name="Wu L."/>
            <person name="Ma J."/>
        </authorList>
    </citation>
    <scope>NUCLEOTIDE SEQUENCE [LARGE SCALE GENOMIC DNA]</scope>
    <source>
        <strain evidence="6">KCTC 12907</strain>
    </source>
</reference>
<evidence type="ECO:0000256" key="3">
    <source>
        <dbReference type="SAM" id="MobiDB-lite"/>
    </source>
</evidence>
<proteinExistence type="inferred from homology"/>
<keyword evidence="6" id="KW-1185">Reference proteome</keyword>
<evidence type="ECO:0000256" key="4">
    <source>
        <dbReference type="SAM" id="SignalP"/>
    </source>
</evidence>
<dbReference type="PANTHER" id="PTHR43649">
    <property type="entry name" value="ARABINOSE-BINDING PROTEIN-RELATED"/>
    <property type="match status" value="1"/>
</dbReference>
<dbReference type="PANTHER" id="PTHR43649:SF29">
    <property type="entry name" value="OSMOPROTECTIVE COMPOUNDS-BINDING PROTEIN GGTB"/>
    <property type="match status" value="1"/>
</dbReference>
<dbReference type="Proteomes" id="UP001596378">
    <property type="component" value="Unassembled WGS sequence"/>
</dbReference>
<dbReference type="PROSITE" id="PS51257">
    <property type="entry name" value="PROKAR_LIPOPROTEIN"/>
    <property type="match status" value="1"/>
</dbReference>
<dbReference type="Pfam" id="PF01547">
    <property type="entry name" value="SBP_bac_1"/>
    <property type="match status" value="1"/>
</dbReference>
<evidence type="ECO:0000313" key="6">
    <source>
        <dbReference type="Proteomes" id="UP001596378"/>
    </source>
</evidence>
<organism evidence="5 6">
    <name type="scientific">Cohnella cellulosilytica</name>
    <dbReference type="NCBI Taxonomy" id="986710"/>
    <lineage>
        <taxon>Bacteria</taxon>
        <taxon>Bacillati</taxon>
        <taxon>Bacillota</taxon>
        <taxon>Bacilli</taxon>
        <taxon>Bacillales</taxon>
        <taxon>Paenibacillaceae</taxon>
        <taxon>Cohnella</taxon>
    </lineage>
</organism>
<comment type="similarity">
    <text evidence="1">Belongs to the bacterial solute-binding protein 1 family.</text>
</comment>
<dbReference type="SUPFAM" id="SSF53850">
    <property type="entry name" value="Periplasmic binding protein-like II"/>
    <property type="match status" value="1"/>
</dbReference>
<feature type="region of interest" description="Disordered" evidence="3">
    <location>
        <begin position="32"/>
        <end position="54"/>
    </location>
</feature>
<evidence type="ECO:0000256" key="1">
    <source>
        <dbReference type="ARBA" id="ARBA00008520"/>
    </source>
</evidence>
<comment type="caution">
    <text evidence="5">The sequence shown here is derived from an EMBL/GenBank/DDBJ whole genome shotgun (WGS) entry which is preliminary data.</text>
</comment>
<accession>A0ABW2F626</accession>
<name>A0ABW2F626_9BACL</name>
<evidence type="ECO:0000256" key="2">
    <source>
        <dbReference type="ARBA" id="ARBA00022448"/>
    </source>
</evidence>
<dbReference type="InterPro" id="IPR050490">
    <property type="entry name" value="Bact_solute-bd_prot1"/>
</dbReference>
<feature type="signal peptide" evidence="4">
    <location>
        <begin position="1"/>
        <end position="28"/>
    </location>
</feature>
<sequence>MNKWIQRVTAPAALSVLLLAAACGGNGAGNTAGNTAGESPSASPSAVQKEEVKKKDPVTLTYTTFQGWRDEALDRLIEMYEEESGNKVELTTFPDNQYENVIRTKLASGDAPDVFQFYSNGTLLPGELIESLDDSPWVANLIFPKRYQRPSDGKVITAPLGGSQVQGIVYNKEVFKKAGIESAPRTYTEFVDAAEKIKAIGVTPIYLNNKDAWSAQLYFLMAYSDVLAKQDGIGDKLLHNQVKLQDVPGIVETTEKIMALKDKGYLNEDFNSATYQMAFEALEADQVGMWATLSQYYSTMSEDYPEAVDKLGMFPFTASDTDIHALIAPSGNGNYISASSKHKDAAKEFIDFLMSDKAQEAYFSIKPGIPPFKGMDSFEANPWEKQMQEYAKEMPIMNAWNNEFTFEMNSGDLGKLHQDMFMGKEIKQSFDDWYRSIVPLNQARSIEGW</sequence>
<feature type="chain" id="PRO_5046753819" evidence="4">
    <location>
        <begin position="29"/>
        <end position="449"/>
    </location>
</feature>
<keyword evidence="4" id="KW-0732">Signal</keyword>